<evidence type="ECO:0000256" key="7">
    <source>
        <dbReference type="RuleBase" id="RU003435"/>
    </source>
</evidence>
<keyword evidence="4 7" id="KW-0378">Hydrolase</keyword>
<evidence type="ECO:0000256" key="3">
    <source>
        <dbReference type="ARBA" id="ARBA00022723"/>
    </source>
</evidence>
<reference evidence="9 10" key="1">
    <citation type="journal article" date="2019" name="Appl. Microbiol. Biotechnol.">
        <title>Genome sequence of Isaria javanica and comparative genome analysis insights into family S53 peptidase evolution in fungal entomopathogens.</title>
        <authorList>
            <person name="Lin R."/>
            <person name="Zhang X."/>
            <person name="Xin B."/>
            <person name="Zou M."/>
            <person name="Gao Y."/>
            <person name="Qin F."/>
            <person name="Hu Q."/>
            <person name="Xie B."/>
            <person name="Cheng X."/>
        </authorList>
    </citation>
    <scope>NUCLEOTIDE SEQUENCE [LARGE SCALE GENOMIC DNA]</scope>
    <source>
        <strain evidence="9 10">IJ1G</strain>
    </source>
</reference>
<dbReference type="InterPro" id="IPR024079">
    <property type="entry name" value="MetalloPept_cat_dom_sf"/>
</dbReference>
<dbReference type="GO" id="GO:0005758">
    <property type="term" value="C:mitochondrial intermembrane space"/>
    <property type="evidence" value="ECO:0007669"/>
    <property type="project" value="TreeGrafter"/>
</dbReference>
<gene>
    <name evidence="9" type="ORF">IF1G_06315</name>
</gene>
<keyword evidence="10" id="KW-1185">Reference proteome</keyword>
<dbReference type="OrthoDB" id="534666at2759"/>
<evidence type="ECO:0000256" key="4">
    <source>
        <dbReference type="ARBA" id="ARBA00022801"/>
    </source>
</evidence>
<dbReference type="Gene3D" id="3.40.390.10">
    <property type="entry name" value="Collagenase (Catalytic Domain)"/>
    <property type="match status" value="1"/>
</dbReference>
<accession>A0A545V0S6</accession>
<dbReference type="InterPro" id="IPR001567">
    <property type="entry name" value="Pept_M3A_M3B_dom"/>
</dbReference>
<dbReference type="InterPro" id="IPR045090">
    <property type="entry name" value="Pept_M3A_M3B"/>
</dbReference>
<evidence type="ECO:0000313" key="9">
    <source>
        <dbReference type="EMBL" id="TQV95328.1"/>
    </source>
</evidence>
<dbReference type="GO" id="GO:0046872">
    <property type="term" value="F:metal ion binding"/>
    <property type="evidence" value="ECO:0007669"/>
    <property type="project" value="UniProtKB-UniRule"/>
</dbReference>
<dbReference type="PANTHER" id="PTHR11804:SF84">
    <property type="entry name" value="SACCHAROLYSIN"/>
    <property type="match status" value="1"/>
</dbReference>
<dbReference type="PANTHER" id="PTHR11804">
    <property type="entry name" value="PROTEASE M3 THIMET OLIGOPEPTIDASE-RELATED"/>
    <property type="match status" value="1"/>
</dbReference>
<evidence type="ECO:0000256" key="6">
    <source>
        <dbReference type="ARBA" id="ARBA00023049"/>
    </source>
</evidence>
<dbReference type="Gene3D" id="1.10.1370.10">
    <property type="entry name" value="Neurolysin, domain 3"/>
    <property type="match status" value="1"/>
</dbReference>
<dbReference type="SUPFAM" id="SSF55486">
    <property type="entry name" value="Metalloproteases ('zincins'), catalytic domain"/>
    <property type="match status" value="1"/>
</dbReference>
<comment type="caution">
    <text evidence="9">The sequence shown here is derived from an EMBL/GenBank/DDBJ whole genome shotgun (WGS) entry which is preliminary data.</text>
</comment>
<keyword evidence="5 7" id="KW-0862">Zinc</keyword>
<sequence>MSTAAIRRPPQPPIDFDVEPSFFASEAAELIAATGRVWDQVAAVPLEDATFASAVLPILRDEDARSQRAGWLDWFRSTSPRAAIREASLQFNQAMKDDANQRCARADVFRVVDAAWRRQEHLGQDDQLCLERVRHEFLESGLGVADPAARARAAEIHAALPRLTREYITNLDSDTSGIWLTVEELAGVPQHTLDRWKADGHRRWVDRRLPNINAVMKGADRAETRRKVWMDYENRVAGKNDVLLKEILLLRHELSRILGLKNWAEYREPYRLVSTAEALQFLHNVRANLVDVGSRDVESLAAIKEKHLIEQGIPVSGESRKLFLWDKQYYKERALRAGFHVDMEKVAEYFPFTGCLHRLLALFEALFSLKIEPAQVSTWHPDVHAFTVWDNDAADGNFDFVGYMYLDPFPRDHKYGHKGHIGIRSTFVVPPDGARNAPVSVVVANYTPPGPSRPSLLQPRETVSLFHELGHALHHLLARSAHRRTHGAAMPRDFVEIPSVMLEHVFWSPEVVRAVSGHYTDEAAKLPDALLAPLLQSRWAYASLGDVDSLLLAVFDMRIHTPESADEIRNMDMAAEFNVLRRELGLVSGPEEQGLGWDAVKSFCRYRFPIGYAASYYAYVLSHAYSYDIFEAKFRPYMPTKAAEAIADLVSAELRNEFKRYRREILEPGSNIRSLNSLLAGYLGREPSSAPYLDMVKSSTSL</sequence>
<evidence type="ECO:0000256" key="5">
    <source>
        <dbReference type="ARBA" id="ARBA00022833"/>
    </source>
</evidence>
<evidence type="ECO:0000256" key="1">
    <source>
        <dbReference type="ARBA" id="ARBA00006040"/>
    </source>
</evidence>
<comment type="cofactor">
    <cofactor evidence="7">
        <name>Zn(2+)</name>
        <dbReference type="ChEBI" id="CHEBI:29105"/>
    </cofactor>
    <text evidence="7">Binds 1 zinc ion.</text>
</comment>
<comment type="similarity">
    <text evidence="1 7">Belongs to the peptidase M3 family.</text>
</comment>
<proteinExistence type="inferred from homology"/>
<organism evidence="9 10">
    <name type="scientific">Cordyceps javanica</name>
    <dbReference type="NCBI Taxonomy" id="43265"/>
    <lineage>
        <taxon>Eukaryota</taxon>
        <taxon>Fungi</taxon>
        <taxon>Dikarya</taxon>
        <taxon>Ascomycota</taxon>
        <taxon>Pezizomycotina</taxon>
        <taxon>Sordariomycetes</taxon>
        <taxon>Hypocreomycetidae</taxon>
        <taxon>Hypocreales</taxon>
        <taxon>Cordycipitaceae</taxon>
        <taxon>Cordyceps</taxon>
    </lineage>
</organism>
<keyword evidence="2 7" id="KW-0645">Protease</keyword>
<dbReference type="InterPro" id="IPR024080">
    <property type="entry name" value="Neurolysin/TOP_N"/>
</dbReference>
<dbReference type="Pfam" id="PF01432">
    <property type="entry name" value="Peptidase_M3"/>
    <property type="match status" value="1"/>
</dbReference>
<evidence type="ECO:0000259" key="8">
    <source>
        <dbReference type="Pfam" id="PF01432"/>
    </source>
</evidence>
<feature type="domain" description="Peptidase M3A/M3B catalytic" evidence="8">
    <location>
        <begin position="215"/>
        <end position="694"/>
    </location>
</feature>
<name>A0A545V0S6_9HYPO</name>
<dbReference type="Gene3D" id="1.20.1050.40">
    <property type="entry name" value="Endopeptidase. Chain P, domain 1"/>
    <property type="match status" value="1"/>
</dbReference>
<evidence type="ECO:0000256" key="2">
    <source>
        <dbReference type="ARBA" id="ARBA00022670"/>
    </source>
</evidence>
<protein>
    <submittedName>
        <fullName evidence="9">Peptidase family M3</fullName>
    </submittedName>
</protein>
<dbReference type="GO" id="GO:0006508">
    <property type="term" value="P:proteolysis"/>
    <property type="evidence" value="ECO:0007669"/>
    <property type="project" value="UniProtKB-KW"/>
</dbReference>
<keyword evidence="6 7" id="KW-0482">Metalloprotease</keyword>
<dbReference type="InterPro" id="IPR024077">
    <property type="entry name" value="Neurolysin/TOP_dom2"/>
</dbReference>
<dbReference type="Proteomes" id="UP000315783">
    <property type="component" value="Unassembled WGS sequence"/>
</dbReference>
<dbReference type="GO" id="GO:0006518">
    <property type="term" value="P:peptide metabolic process"/>
    <property type="evidence" value="ECO:0007669"/>
    <property type="project" value="TreeGrafter"/>
</dbReference>
<dbReference type="EMBL" id="SPUK01000008">
    <property type="protein sequence ID" value="TQV95328.1"/>
    <property type="molecule type" value="Genomic_DNA"/>
</dbReference>
<evidence type="ECO:0000313" key="10">
    <source>
        <dbReference type="Proteomes" id="UP000315783"/>
    </source>
</evidence>
<dbReference type="CDD" id="cd06455">
    <property type="entry name" value="M3A_TOP"/>
    <property type="match status" value="1"/>
</dbReference>
<dbReference type="GO" id="GO:0004222">
    <property type="term" value="F:metalloendopeptidase activity"/>
    <property type="evidence" value="ECO:0007669"/>
    <property type="project" value="InterPro"/>
</dbReference>
<keyword evidence="3 7" id="KW-0479">Metal-binding</keyword>
<dbReference type="AlphaFoldDB" id="A0A545V0S6"/>